<evidence type="ECO:0000256" key="5">
    <source>
        <dbReference type="SAM" id="MobiDB-lite"/>
    </source>
</evidence>
<dbReference type="GO" id="GO:0051213">
    <property type="term" value="F:dioxygenase activity"/>
    <property type="evidence" value="ECO:0007669"/>
    <property type="project" value="UniProtKB-KW"/>
</dbReference>
<feature type="domain" description="TauD/TfdA-like" evidence="6">
    <location>
        <begin position="54"/>
        <end position="340"/>
    </location>
</feature>
<dbReference type="SUPFAM" id="SSF51197">
    <property type="entry name" value="Clavaminate synthase-like"/>
    <property type="match status" value="1"/>
</dbReference>
<feature type="region of interest" description="Disordered" evidence="5">
    <location>
        <begin position="1"/>
        <end position="37"/>
    </location>
</feature>
<gene>
    <name evidence="7" type="ORF">GCM10009745_41000</name>
</gene>
<keyword evidence="7" id="KW-0223">Dioxygenase</keyword>
<evidence type="ECO:0000313" key="7">
    <source>
        <dbReference type="EMBL" id="GAA1691471.1"/>
    </source>
</evidence>
<dbReference type="Pfam" id="PF02668">
    <property type="entry name" value="TauD"/>
    <property type="match status" value="1"/>
</dbReference>
<proteinExistence type="predicted"/>
<dbReference type="InterPro" id="IPR042098">
    <property type="entry name" value="TauD-like_sf"/>
</dbReference>
<comment type="caution">
    <text evidence="7">The sequence shown here is derived from an EMBL/GenBank/DDBJ whole genome shotgun (WGS) entry which is preliminary data.</text>
</comment>
<reference evidence="7 8" key="1">
    <citation type="journal article" date="2019" name="Int. J. Syst. Evol. Microbiol.">
        <title>The Global Catalogue of Microorganisms (GCM) 10K type strain sequencing project: providing services to taxonomists for standard genome sequencing and annotation.</title>
        <authorList>
            <consortium name="The Broad Institute Genomics Platform"/>
            <consortium name="The Broad Institute Genome Sequencing Center for Infectious Disease"/>
            <person name="Wu L."/>
            <person name="Ma J."/>
        </authorList>
    </citation>
    <scope>NUCLEOTIDE SEQUENCE [LARGE SCALE GENOMIC DNA]</scope>
    <source>
        <strain evidence="7 8">JCM 14307</strain>
    </source>
</reference>
<organism evidence="7 8">
    <name type="scientific">Kribbella yunnanensis</name>
    <dbReference type="NCBI Taxonomy" id="190194"/>
    <lineage>
        <taxon>Bacteria</taxon>
        <taxon>Bacillati</taxon>
        <taxon>Actinomycetota</taxon>
        <taxon>Actinomycetes</taxon>
        <taxon>Propionibacteriales</taxon>
        <taxon>Kribbellaceae</taxon>
        <taxon>Kribbella</taxon>
    </lineage>
</organism>
<evidence type="ECO:0000256" key="3">
    <source>
        <dbReference type="ARBA" id="ARBA00023004"/>
    </source>
</evidence>
<dbReference type="RefSeq" id="WP_344154132.1">
    <property type="nucleotide sequence ID" value="NZ_BAAANF010000015.1"/>
</dbReference>
<keyword evidence="2" id="KW-0560">Oxidoreductase</keyword>
<feature type="compositionally biased region" description="Basic and acidic residues" evidence="5">
    <location>
        <begin position="1"/>
        <end position="11"/>
    </location>
</feature>
<dbReference type="InterPro" id="IPR050411">
    <property type="entry name" value="AlphaKG_dependent_hydroxylases"/>
</dbReference>
<keyword evidence="8" id="KW-1185">Reference proteome</keyword>
<evidence type="ECO:0000256" key="4">
    <source>
        <dbReference type="ARBA" id="ARBA00023194"/>
    </source>
</evidence>
<evidence type="ECO:0000256" key="1">
    <source>
        <dbReference type="ARBA" id="ARBA00001954"/>
    </source>
</evidence>
<evidence type="ECO:0000259" key="6">
    <source>
        <dbReference type="Pfam" id="PF02668"/>
    </source>
</evidence>
<protein>
    <submittedName>
        <fullName evidence="7">TauD/TfdA family dioxygenase</fullName>
    </submittedName>
</protein>
<keyword evidence="4" id="KW-0045">Antibiotic biosynthesis</keyword>
<dbReference type="InterPro" id="IPR003819">
    <property type="entry name" value="TauD/TfdA-like"/>
</dbReference>
<accession>A0ABN2HPW7</accession>
<dbReference type="Proteomes" id="UP001500280">
    <property type="component" value="Unassembled WGS sequence"/>
</dbReference>
<keyword evidence="3" id="KW-0408">Iron</keyword>
<dbReference type="EMBL" id="BAAANF010000015">
    <property type="protein sequence ID" value="GAA1691471.1"/>
    <property type="molecule type" value="Genomic_DNA"/>
</dbReference>
<dbReference type="Gene3D" id="3.60.130.10">
    <property type="entry name" value="Clavaminate synthase-like"/>
    <property type="match status" value="1"/>
</dbReference>
<comment type="cofactor">
    <cofactor evidence="1">
        <name>Fe(2+)</name>
        <dbReference type="ChEBI" id="CHEBI:29033"/>
    </cofactor>
</comment>
<dbReference type="PANTHER" id="PTHR10696">
    <property type="entry name" value="GAMMA-BUTYROBETAINE HYDROXYLASE-RELATED"/>
    <property type="match status" value="1"/>
</dbReference>
<evidence type="ECO:0000313" key="8">
    <source>
        <dbReference type="Proteomes" id="UP001500280"/>
    </source>
</evidence>
<evidence type="ECO:0000256" key="2">
    <source>
        <dbReference type="ARBA" id="ARBA00023002"/>
    </source>
</evidence>
<sequence length="357" mass="40012">MAHPRDDHLQEKGASLRAGLKQSTRPDPLRVAGEDARDEAARAQALPRIVHGEGRRLADWVRANARTLPDLLHGVGGVLFRGFEVGGVDGFREVCLGCIDDLMPYQERSTPRSELGDRIYTSTAYPDDQTILLHNEFSYAQAWPLRICFHALKPSEGGGETPIADSRRIYLNIPPHVRDPFVRKGVMYVRRYGHGLDLSWQETFCTEDKAEVAAYCRRNAISFTWDGDRLTTRQVRPAVARHPITGETLWFNQAHLFHRSALPPDVREAMERVLNDDFPREALYGDGTPIEPAALALIGAAFDEAKVVFRWEKDDVLLLDNMLVCHGRNPVQGERKVLVAMGESVSRDETTAVAGPR</sequence>
<dbReference type="PANTHER" id="PTHR10696:SF56">
    <property type="entry name" value="TAUD_TFDA-LIKE DOMAIN-CONTAINING PROTEIN"/>
    <property type="match status" value="1"/>
</dbReference>
<name>A0ABN2HPW7_9ACTN</name>